<proteinExistence type="predicted"/>
<organism evidence="4 5">
    <name type="scientific">Thalassotalea psychrophila</name>
    <dbReference type="NCBI Taxonomy" id="3065647"/>
    <lineage>
        <taxon>Bacteria</taxon>
        <taxon>Pseudomonadati</taxon>
        <taxon>Pseudomonadota</taxon>
        <taxon>Gammaproteobacteria</taxon>
        <taxon>Alteromonadales</taxon>
        <taxon>Colwelliaceae</taxon>
        <taxon>Thalassotalea</taxon>
    </lineage>
</organism>
<dbReference type="PANTHER" id="PTHR40562:SF1">
    <property type="entry name" value="NITRITE REDUCTASE (NADH) SMALL SUBUNIT"/>
    <property type="match status" value="1"/>
</dbReference>
<keyword evidence="5" id="KW-1185">Reference proteome</keyword>
<accession>A0ABY9TVJ1</accession>
<keyword evidence="2" id="KW-0534">Nitrate assimilation</keyword>
<evidence type="ECO:0000313" key="5">
    <source>
        <dbReference type="Proteomes" id="UP001258994"/>
    </source>
</evidence>
<dbReference type="Proteomes" id="UP001258994">
    <property type="component" value="Chromosome"/>
</dbReference>
<dbReference type="NCBIfam" id="TIGR02378">
    <property type="entry name" value="nirD_assim_sml"/>
    <property type="match status" value="1"/>
</dbReference>
<dbReference type="InterPro" id="IPR012748">
    <property type="entry name" value="Rieske-like_NirD"/>
</dbReference>
<evidence type="ECO:0000259" key="3">
    <source>
        <dbReference type="Pfam" id="PF13806"/>
    </source>
</evidence>
<evidence type="ECO:0000256" key="2">
    <source>
        <dbReference type="ARBA" id="ARBA00023063"/>
    </source>
</evidence>
<dbReference type="Gene3D" id="2.102.10.10">
    <property type="entry name" value="Rieske [2Fe-2S] iron-sulphur domain"/>
    <property type="match status" value="1"/>
</dbReference>
<dbReference type="Pfam" id="PF13806">
    <property type="entry name" value="Rieske_2"/>
    <property type="match status" value="1"/>
</dbReference>
<evidence type="ECO:0000256" key="1">
    <source>
        <dbReference type="ARBA" id="ARBA00023002"/>
    </source>
</evidence>
<dbReference type="InterPro" id="IPR036922">
    <property type="entry name" value="Rieske_2Fe-2S_sf"/>
</dbReference>
<gene>
    <name evidence="4" type="primary">nirD</name>
    <name evidence="4" type="ORF">RGQ13_02365</name>
</gene>
<dbReference type="EMBL" id="CP134145">
    <property type="protein sequence ID" value="WNC72840.1"/>
    <property type="molecule type" value="Genomic_DNA"/>
</dbReference>
<dbReference type="SUPFAM" id="SSF50022">
    <property type="entry name" value="ISP domain"/>
    <property type="match status" value="1"/>
</dbReference>
<name>A0ABY9TVJ1_9GAMM</name>
<dbReference type="PROSITE" id="PS51300">
    <property type="entry name" value="NIRD"/>
    <property type="match status" value="1"/>
</dbReference>
<reference evidence="5" key="1">
    <citation type="submission" date="2023-09" db="EMBL/GenBank/DDBJ databases">
        <authorList>
            <person name="Li S."/>
            <person name="Li X."/>
            <person name="Zhang C."/>
            <person name="Zhao Z."/>
        </authorList>
    </citation>
    <scope>NUCLEOTIDE SEQUENCE [LARGE SCALE GENOMIC DNA]</scope>
    <source>
        <strain evidence="5">SQ149</strain>
    </source>
</reference>
<protein>
    <submittedName>
        <fullName evidence="4">Nitrite reductase small subunit NirD</fullName>
    </submittedName>
</protein>
<dbReference type="RefSeq" id="WP_348391955.1">
    <property type="nucleotide sequence ID" value="NZ_CP134145.1"/>
</dbReference>
<dbReference type="InterPro" id="IPR017881">
    <property type="entry name" value="NirD"/>
</dbReference>
<dbReference type="CDD" id="cd03529">
    <property type="entry name" value="Rieske_NirD"/>
    <property type="match status" value="1"/>
</dbReference>
<feature type="domain" description="Rieske-like [2Fe-2S]" evidence="3">
    <location>
        <begin position="10"/>
        <end position="113"/>
    </location>
</feature>
<keyword evidence="1" id="KW-0560">Oxidoreductase</keyword>
<sequence>MTAINSTNTNWHTLCQKDDLVKHSGVCALLDNEQQVAIFLIDNDKAFTISNWDPAGNANVLYRGLIGDEEGEIFVASPLYKERFVLSDGRCLDDESLSVTSYATRIEQGQVQVLV</sequence>
<evidence type="ECO:0000313" key="4">
    <source>
        <dbReference type="EMBL" id="WNC72840.1"/>
    </source>
</evidence>
<dbReference type="PANTHER" id="PTHR40562">
    <property type="match status" value="1"/>
</dbReference>